<protein>
    <submittedName>
        <fullName evidence="1">Uncharacterized protein</fullName>
    </submittedName>
</protein>
<dbReference type="Proteomes" id="UP000887116">
    <property type="component" value="Unassembled WGS sequence"/>
</dbReference>
<comment type="caution">
    <text evidence="1">The sequence shown here is derived from an EMBL/GenBank/DDBJ whole genome shotgun (WGS) entry which is preliminary data.</text>
</comment>
<gene>
    <name evidence="1" type="ORF">TNCT_421961</name>
</gene>
<evidence type="ECO:0000313" key="2">
    <source>
        <dbReference type="Proteomes" id="UP000887116"/>
    </source>
</evidence>
<keyword evidence="2" id="KW-1185">Reference proteome</keyword>
<dbReference type="AlphaFoldDB" id="A0A8X6KZ48"/>
<organism evidence="1 2">
    <name type="scientific">Trichonephila clavata</name>
    <name type="common">Joro spider</name>
    <name type="synonym">Nephila clavata</name>
    <dbReference type="NCBI Taxonomy" id="2740835"/>
    <lineage>
        <taxon>Eukaryota</taxon>
        <taxon>Metazoa</taxon>
        <taxon>Ecdysozoa</taxon>
        <taxon>Arthropoda</taxon>
        <taxon>Chelicerata</taxon>
        <taxon>Arachnida</taxon>
        <taxon>Araneae</taxon>
        <taxon>Araneomorphae</taxon>
        <taxon>Entelegynae</taxon>
        <taxon>Araneoidea</taxon>
        <taxon>Nephilidae</taxon>
        <taxon>Trichonephila</taxon>
    </lineage>
</organism>
<accession>A0A8X6KZ48</accession>
<evidence type="ECO:0000313" key="1">
    <source>
        <dbReference type="EMBL" id="GFQ91835.1"/>
    </source>
</evidence>
<name>A0A8X6KZ48_TRICU</name>
<proteinExistence type="predicted"/>
<dbReference type="OrthoDB" id="6428720at2759"/>
<reference evidence="1" key="1">
    <citation type="submission" date="2020-07" db="EMBL/GenBank/DDBJ databases">
        <title>Multicomponent nature underlies the extraordinary mechanical properties of spider dragline silk.</title>
        <authorList>
            <person name="Kono N."/>
            <person name="Nakamura H."/>
            <person name="Mori M."/>
            <person name="Yoshida Y."/>
            <person name="Ohtoshi R."/>
            <person name="Malay A.D."/>
            <person name="Moran D.A.P."/>
            <person name="Tomita M."/>
            <person name="Numata K."/>
            <person name="Arakawa K."/>
        </authorList>
    </citation>
    <scope>NUCLEOTIDE SEQUENCE</scope>
</reference>
<dbReference type="EMBL" id="BMAO01023922">
    <property type="protein sequence ID" value="GFQ91835.1"/>
    <property type="molecule type" value="Genomic_DNA"/>
</dbReference>
<sequence length="119" mass="13820">MRKWLRKSASEICSHIFLRKKGAEVIHDEIGTSFVKFVCLACFVVLVSASEYLAHDYDVQIHPIHGYGGHHGYDEHEGFATSIRYDKRYHHKIPDYGHHDDAIYQYVSEGHQELDDAIY</sequence>